<evidence type="ECO:0000313" key="3">
    <source>
        <dbReference type="Proteomes" id="UP001342314"/>
    </source>
</evidence>
<reference evidence="2 3" key="1">
    <citation type="submission" date="2021-12" db="EMBL/GenBank/DDBJ databases">
        <title>High titer production of polyol ester of fatty acids by Rhodotorula paludigena BS15 towards product separation-free biomass refinery.</title>
        <authorList>
            <person name="Mano J."/>
            <person name="Ono H."/>
            <person name="Tanaka T."/>
            <person name="Naito K."/>
            <person name="Sushida H."/>
            <person name="Ike M."/>
            <person name="Tokuyasu K."/>
            <person name="Kitaoka M."/>
        </authorList>
    </citation>
    <scope>NUCLEOTIDE SEQUENCE [LARGE SCALE GENOMIC DNA]</scope>
    <source>
        <strain evidence="2 3">BS15</strain>
    </source>
</reference>
<dbReference type="SUPFAM" id="SSF52047">
    <property type="entry name" value="RNI-like"/>
    <property type="match status" value="1"/>
</dbReference>
<sequence length="521" mass="59522">MDTDSDSHDSAFSDHLHAVRAAEVAEDFAWSDDNDDGDAEHAKELERVGVFRLTDLPDEIQLVVVQHVDERDPSPTFPRGPSRELLNLARTSRFFHGVCSPLIWRSVHYRHDDVRNRYRAVPVRKHRDLATLQLLLRWRRDQGRPLPILCFSVQEILVDEYDYGQEPEPHDALLNAFLDVVSILSQTGLQVLFLKELEIPHARGLDLIRYISSSPTISAVRVNQVDFWPRRSARLRVEDAQDPLPHVKTLQIMHSDPCFSDLISRCPNIDSLLLWPSTRRLGEHTETIKRLLPHLRNLSLDAVHEAEVFRSIADELLRLYEAGAYLPLEELFLEGPSQRADLSVLLSALSRLPCLRRLALYQLLDAIPAVVAEVVEAVPAVEALTLVHGDCRSAEEWPAPIDAYLPLLAKLTHLRFFAWDRRTPQPSSPRSVSPLLLLARAAAVERVKQNRLEFETLSQLARACKSLREGVCITQDVSEGTTGYFARFEPDEKRRVRITVNKKVVQDFLISYDRWIKVEED</sequence>
<organism evidence="2 3">
    <name type="scientific">Rhodotorula paludigena</name>
    <dbReference type="NCBI Taxonomy" id="86838"/>
    <lineage>
        <taxon>Eukaryota</taxon>
        <taxon>Fungi</taxon>
        <taxon>Dikarya</taxon>
        <taxon>Basidiomycota</taxon>
        <taxon>Pucciniomycotina</taxon>
        <taxon>Microbotryomycetes</taxon>
        <taxon>Sporidiobolales</taxon>
        <taxon>Sporidiobolaceae</taxon>
        <taxon>Rhodotorula</taxon>
    </lineage>
</organism>
<dbReference type="Pfam" id="PF12937">
    <property type="entry name" value="F-box-like"/>
    <property type="match status" value="1"/>
</dbReference>
<accession>A0AAV5G9U4</accession>
<gene>
    <name evidence="2" type="ORF">Rhopal_000068-T1</name>
</gene>
<dbReference type="InterPro" id="IPR001810">
    <property type="entry name" value="F-box_dom"/>
</dbReference>
<dbReference type="SUPFAM" id="SSF81383">
    <property type="entry name" value="F-box domain"/>
    <property type="match status" value="1"/>
</dbReference>
<feature type="domain" description="F-box" evidence="1">
    <location>
        <begin position="54"/>
        <end position="109"/>
    </location>
</feature>
<evidence type="ECO:0000313" key="2">
    <source>
        <dbReference type="EMBL" id="GJN87123.1"/>
    </source>
</evidence>
<dbReference type="Proteomes" id="UP001342314">
    <property type="component" value="Unassembled WGS sequence"/>
</dbReference>
<dbReference type="EMBL" id="BQKY01000001">
    <property type="protein sequence ID" value="GJN87123.1"/>
    <property type="molecule type" value="Genomic_DNA"/>
</dbReference>
<protein>
    <recommendedName>
        <fullName evidence="1">F-box domain-containing protein</fullName>
    </recommendedName>
</protein>
<name>A0AAV5G9U4_9BASI</name>
<dbReference type="AlphaFoldDB" id="A0AAV5G9U4"/>
<keyword evidence="3" id="KW-1185">Reference proteome</keyword>
<comment type="caution">
    <text evidence="2">The sequence shown here is derived from an EMBL/GenBank/DDBJ whole genome shotgun (WGS) entry which is preliminary data.</text>
</comment>
<proteinExistence type="predicted"/>
<dbReference type="Gene3D" id="3.80.10.10">
    <property type="entry name" value="Ribonuclease Inhibitor"/>
    <property type="match status" value="1"/>
</dbReference>
<dbReference type="InterPro" id="IPR036047">
    <property type="entry name" value="F-box-like_dom_sf"/>
</dbReference>
<dbReference type="InterPro" id="IPR032675">
    <property type="entry name" value="LRR_dom_sf"/>
</dbReference>
<evidence type="ECO:0000259" key="1">
    <source>
        <dbReference type="Pfam" id="PF12937"/>
    </source>
</evidence>